<evidence type="ECO:0000313" key="3">
    <source>
        <dbReference type="EMBL" id="KAJ1958443.1"/>
    </source>
</evidence>
<proteinExistence type="predicted"/>
<keyword evidence="2" id="KW-0472">Membrane</keyword>
<evidence type="ECO:0000256" key="1">
    <source>
        <dbReference type="SAM" id="MobiDB-lite"/>
    </source>
</evidence>
<feature type="transmembrane region" description="Helical" evidence="2">
    <location>
        <begin position="12"/>
        <end position="37"/>
    </location>
</feature>
<evidence type="ECO:0000313" key="4">
    <source>
        <dbReference type="Proteomes" id="UP001150925"/>
    </source>
</evidence>
<accession>A0A9W8AS11</accession>
<protein>
    <submittedName>
        <fullName evidence="3">Uncharacterized protein</fullName>
    </submittedName>
</protein>
<sequence>MFAAGREKRILFYIFMGDLVLILGYFTAEVVLLQVSLHDKLLADRGNGAFLSVLGVFCLVQFVITVGVSIQVLRNFNRGLIEHRIHINRVGDPAEGQVVQIFSSNRGSPKKRNGAVAPEERIHTK</sequence>
<dbReference type="OrthoDB" id="2448307at2759"/>
<name>A0A9W8AS11_9FUNG</name>
<feature type="transmembrane region" description="Helical" evidence="2">
    <location>
        <begin position="49"/>
        <end position="73"/>
    </location>
</feature>
<keyword evidence="2" id="KW-0812">Transmembrane</keyword>
<organism evidence="3 4">
    <name type="scientific">Dispira parvispora</name>
    <dbReference type="NCBI Taxonomy" id="1520584"/>
    <lineage>
        <taxon>Eukaryota</taxon>
        <taxon>Fungi</taxon>
        <taxon>Fungi incertae sedis</taxon>
        <taxon>Zoopagomycota</taxon>
        <taxon>Kickxellomycotina</taxon>
        <taxon>Dimargaritomycetes</taxon>
        <taxon>Dimargaritales</taxon>
        <taxon>Dimargaritaceae</taxon>
        <taxon>Dispira</taxon>
    </lineage>
</organism>
<feature type="region of interest" description="Disordered" evidence="1">
    <location>
        <begin position="104"/>
        <end position="125"/>
    </location>
</feature>
<comment type="caution">
    <text evidence="3">The sequence shown here is derived from an EMBL/GenBank/DDBJ whole genome shotgun (WGS) entry which is preliminary data.</text>
</comment>
<gene>
    <name evidence="3" type="ORF">IWQ62_004898</name>
</gene>
<dbReference type="EMBL" id="JANBPY010001789">
    <property type="protein sequence ID" value="KAJ1958443.1"/>
    <property type="molecule type" value="Genomic_DNA"/>
</dbReference>
<reference evidence="3" key="1">
    <citation type="submission" date="2022-07" db="EMBL/GenBank/DDBJ databases">
        <title>Phylogenomic reconstructions and comparative analyses of Kickxellomycotina fungi.</title>
        <authorList>
            <person name="Reynolds N.K."/>
            <person name="Stajich J.E."/>
            <person name="Barry K."/>
            <person name="Grigoriev I.V."/>
            <person name="Crous P."/>
            <person name="Smith M.E."/>
        </authorList>
    </citation>
    <scope>NUCLEOTIDE SEQUENCE</scope>
    <source>
        <strain evidence="3">RSA 1196</strain>
    </source>
</reference>
<evidence type="ECO:0000256" key="2">
    <source>
        <dbReference type="SAM" id="Phobius"/>
    </source>
</evidence>
<keyword evidence="4" id="KW-1185">Reference proteome</keyword>
<dbReference type="Proteomes" id="UP001150925">
    <property type="component" value="Unassembled WGS sequence"/>
</dbReference>
<dbReference type="AlphaFoldDB" id="A0A9W8AS11"/>
<keyword evidence="2" id="KW-1133">Transmembrane helix</keyword>